<evidence type="ECO:0000256" key="1">
    <source>
        <dbReference type="SAM" id="MobiDB-lite"/>
    </source>
</evidence>
<protein>
    <submittedName>
        <fullName evidence="3">DUF1427 family protein</fullName>
    </submittedName>
</protein>
<evidence type="ECO:0000313" key="4">
    <source>
        <dbReference type="Proteomes" id="UP000283458"/>
    </source>
</evidence>
<dbReference type="Proteomes" id="UP000283458">
    <property type="component" value="Unassembled WGS sequence"/>
</dbReference>
<evidence type="ECO:0000313" key="3">
    <source>
        <dbReference type="EMBL" id="RJF79114.1"/>
    </source>
</evidence>
<dbReference type="EMBL" id="QYUL01000003">
    <property type="protein sequence ID" value="RJF79114.1"/>
    <property type="molecule type" value="Genomic_DNA"/>
</dbReference>
<dbReference type="AlphaFoldDB" id="A0A418VRK6"/>
<dbReference type="RefSeq" id="WP_119832572.1">
    <property type="nucleotide sequence ID" value="NZ_QYUL01000003.1"/>
</dbReference>
<keyword evidence="2" id="KW-0812">Transmembrane</keyword>
<reference evidence="3 4" key="1">
    <citation type="submission" date="2018-09" db="EMBL/GenBank/DDBJ databases">
        <authorList>
            <person name="Zhu H."/>
        </authorList>
    </citation>
    <scope>NUCLEOTIDE SEQUENCE [LARGE SCALE GENOMIC DNA]</scope>
    <source>
        <strain evidence="3 4">K2W22B-5</strain>
    </source>
</reference>
<feature type="compositionally biased region" description="Basic and acidic residues" evidence="1">
    <location>
        <begin position="83"/>
        <end position="94"/>
    </location>
</feature>
<dbReference type="InterPro" id="IPR020017">
    <property type="entry name" value="XapX_domain"/>
</dbReference>
<dbReference type="Pfam" id="PF07235">
    <property type="entry name" value="DUF1427"/>
    <property type="match status" value="1"/>
</dbReference>
<proteinExistence type="predicted"/>
<organism evidence="3 4">
    <name type="scientific">Azospirillum cavernae</name>
    <dbReference type="NCBI Taxonomy" id="2320860"/>
    <lineage>
        <taxon>Bacteria</taxon>
        <taxon>Pseudomonadati</taxon>
        <taxon>Pseudomonadota</taxon>
        <taxon>Alphaproteobacteria</taxon>
        <taxon>Rhodospirillales</taxon>
        <taxon>Azospirillaceae</taxon>
        <taxon>Azospirillum</taxon>
    </lineage>
</organism>
<keyword evidence="4" id="KW-1185">Reference proteome</keyword>
<sequence>MKMYLLSLAGGLLVGVIYSLINVRSPAPPVVALIGLFGMLVGEQVIPITRQLLAGSAFSAACDKSQAVAHLFGRLPGLQSPERTARSIVEERTARSTVDIPEEKRS</sequence>
<accession>A0A418VRK6</accession>
<feature type="region of interest" description="Disordered" evidence="1">
    <location>
        <begin position="83"/>
        <end position="106"/>
    </location>
</feature>
<dbReference type="InterPro" id="IPR009872">
    <property type="entry name" value="DUF1427"/>
</dbReference>
<comment type="caution">
    <text evidence="3">The sequence shown here is derived from an EMBL/GenBank/DDBJ whole genome shotgun (WGS) entry which is preliminary data.</text>
</comment>
<evidence type="ECO:0000256" key="2">
    <source>
        <dbReference type="SAM" id="Phobius"/>
    </source>
</evidence>
<dbReference type="OrthoDB" id="4302993at2"/>
<keyword evidence="2" id="KW-1133">Transmembrane helix</keyword>
<dbReference type="NCBIfam" id="TIGR03510">
    <property type="entry name" value="XapX"/>
    <property type="match status" value="1"/>
</dbReference>
<gene>
    <name evidence="3" type="ORF">D3877_20005</name>
</gene>
<keyword evidence="2" id="KW-0472">Membrane</keyword>
<feature type="transmembrane region" description="Helical" evidence="2">
    <location>
        <begin position="29"/>
        <end position="46"/>
    </location>
</feature>
<name>A0A418VRK6_9PROT</name>